<feature type="compositionally biased region" description="Low complexity" evidence="1">
    <location>
        <begin position="132"/>
        <end position="144"/>
    </location>
</feature>
<feature type="region of interest" description="Disordered" evidence="1">
    <location>
        <begin position="128"/>
        <end position="154"/>
    </location>
</feature>
<accession>A0A915IM04</accession>
<feature type="region of interest" description="Disordered" evidence="1">
    <location>
        <begin position="35"/>
        <end position="58"/>
    </location>
</feature>
<dbReference type="AlphaFoldDB" id="A0A915IM04"/>
<reference evidence="3" key="1">
    <citation type="submission" date="2022-11" db="UniProtKB">
        <authorList>
            <consortium name="WormBaseParasite"/>
        </authorList>
    </citation>
    <scope>IDENTIFICATION</scope>
</reference>
<proteinExistence type="predicted"/>
<protein>
    <submittedName>
        <fullName evidence="3">Uncharacterized protein</fullName>
    </submittedName>
</protein>
<feature type="region of interest" description="Disordered" evidence="1">
    <location>
        <begin position="170"/>
        <end position="221"/>
    </location>
</feature>
<evidence type="ECO:0000256" key="1">
    <source>
        <dbReference type="SAM" id="MobiDB-lite"/>
    </source>
</evidence>
<keyword evidence="2" id="KW-1185">Reference proteome</keyword>
<feature type="compositionally biased region" description="Polar residues" evidence="1">
    <location>
        <begin position="170"/>
        <end position="179"/>
    </location>
</feature>
<organism evidence="2 3">
    <name type="scientific">Romanomermis culicivorax</name>
    <name type="common">Nematode worm</name>
    <dbReference type="NCBI Taxonomy" id="13658"/>
    <lineage>
        <taxon>Eukaryota</taxon>
        <taxon>Metazoa</taxon>
        <taxon>Ecdysozoa</taxon>
        <taxon>Nematoda</taxon>
        <taxon>Enoplea</taxon>
        <taxon>Dorylaimia</taxon>
        <taxon>Mermithida</taxon>
        <taxon>Mermithoidea</taxon>
        <taxon>Mermithidae</taxon>
        <taxon>Romanomermis</taxon>
    </lineage>
</organism>
<name>A0A915IM04_ROMCU</name>
<sequence length="221" mass="23495">MGVFLVATVAYLIFKCVTRRLKRLQILPIAMIPNSNAGGADRPDDNQTENLADQSGPNGNNRVFYILVVPGSDPSGVGSNAAAGSTDVRPQAITASDGSIYAHYSGWHYKKTRPPSYDVVMRQDATLGFNGSSRRPSRATTASAQDLTAAPDATTSGNLINQIHENGAYQNDEASSSGSPLGGHDLLGTTMDPSQIPPPSYDKAVRRNSRRKSMISTVSNV</sequence>
<feature type="compositionally biased region" description="Polar residues" evidence="1">
    <location>
        <begin position="48"/>
        <end position="58"/>
    </location>
</feature>
<evidence type="ECO:0000313" key="2">
    <source>
        <dbReference type="Proteomes" id="UP000887565"/>
    </source>
</evidence>
<dbReference type="WBParaSite" id="nRc.2.0.1.t14894-RA">
    <property type="protein sequence ID" value="nRc.2.0.1.t14894-RA"/>
    <property type="gene ID" value="nRc.2.0.1.g14894"/>
</dbReference>
<evidence type="ECO:0000313" key="3">
    <source>
        <dbReference type="WBParaSite" id="nRc.2.0.1.t14894-RA"/>
    </source>
</evidence>
<dbReference type="Proteomes" id="UP000887565">
    <property type="component" value="Unplaced"/>
</dbReference>